<gene>
    <name evidence="1" type="ORF">BIW12_09155</name>
</gene>
<accession>A0A1D9PB88</accession>
<dbReference type="RefSeq" id="WP_071184843.1">
    <property type="nucleotide sequence ID" value="NZ_CP017774.1"/>
</dbReference>
<keyword evidence="2" id="KW-1185">Reference proteome</keyword>
<evidence type="ECO:0000313" key="2">
    <source>
        <dbReference type="Proteomes" id="UP000178198"/>
    </source>
</evidence>
<dbReference type="Proteomes" id="UP000178198">
    <property type="component" value="Chromosome"/>
</dbReference>
<sequence length="82" mass="8956">MALDNNCVSFYETENSLTAKTAVKERIYEEFYTPPVGETASATTPTAATPTAPKKKSVLWIWAAVAVTALLMAENKKEESID</sequence>
<name>A0A1D9PB88_9FLAO</name>
<dbReference type="KEGG" id="fcm:BIW12_09155"/>
<evidence type="ECO:0000313" key="1">
    <source>
        <dbReference type="EMBL" id="AOZ99594.1"/>
    </source>
</evidence>
<protein>
    <submittedName>
        <fullName evidence="1">Uncharacterized protein</fullName>
    </submittedName>
</protein>
<dbReference type="EMBL" id="CP017774">
    <property type="protein sequence ID" value="AOZ99594.1"/>
    <property type="molecule type" value="Genomic_DNA"/>
</dbReference>
<dbReference type="STRING" id="1306519.BIW12_09155"/>
<proteinExistence type="predicted"/>
<dbReference type="AlphaFoldDB" id="A0A1D9PB88"/>
<reference evidence="1 2" key="1">
    <citation type="submission" date="2016-10" db="EMBL/GenBank/DDBJ databases">
        <title>Complete Genome Sequence of Flavobacterium sp. PK15.</title>
        <authorList>
            <person name="Ekwe A."/>
            <person name="Kim S.B."/>
        </authorList>
    </citation>
    <scope>NUCLEOTIDE SEQUENCE [LARGE SCALE GENOMIC DNA]</scope>
    <source>
        <strain evidence="1 2">PK15</strain>
    </source>
</reference>
<organism evidence="1 2">
    <name type="scientific">Flavobacterium commune</name>
    <dbReference type="NCBI Taxonomy" id="1306519"/>
    <lineage>
        <taxon>Bacteria</taxon>
        <taxon>Pseudomonadati</taxon>
        <taxon>Bacteroidota</taxon>
        <taxon>Flavobacteriia</taxon>
        <taxon>Flavobacteriales</taxon>
        <taxon>Flavobacteriaceae</taxon>
        <taxon>Flavobacterium</taxon>
    </lineage>
</organism>